<dbReference type="EMBL" id="FOCT01000002">
    <property type="protein sequence ID" value="SEN00386.1"/>
    <property type="molecule type" value="Genomic_DNA"/>
</dbReference>
<proteinExistence type="predicted"/>
<protein>
    <submittedName>
        <fullName evidence="1">Uncharacterized protein</fullName>
    </submittedName>
</protein>
<dbReference type="RefSeq" id="WP_074744119.1">
    <property type="nucleotide sequence ID" value="NZ_FOCT01000002.1"/>
</dbReference>
<reference evidence="1 2" key="1">
    <citation type="submission" date="2016-10" db="EMBL/GenBank/DDBJ databases">
        <authorList>
            <person name="de Groot N.N."/>
        </authorList>
    </citation>
    <scope>NUCLEOTIDE SEQUENCE [LARGE SCALE GENOMIC DNA]</scope>
    <source>
        <strain evidence="1 2">Nl18</strain>
    </source>
</reference>
<dbReference type="Proteomes" id="UP000183898">
    <property type="component" value="Unassembled WGS sequence"/>
</dbReference>
<evidence type="ECO:0000313" key="1">
    <source>
        <dbReference type="EMBL" id="SEN00386.1"/>
    </source>
</evidence>
<dbReference type="AlphaFoldDB" id="A0A1H8CZG6"/>
<gene>
    <name evidence="1" type="ORF">SAMN05216404_102106</name>
</gene>
<evidence type="ECO:0000313" key="2">
    <source>
        <dbReference type="Proteomes" id="UP000183898"/>
    </source>
</evidence>
<name>A0A1H8CZG6_9PROT</name>
<accession>A0A1H8CZG6</accession>
<organism evidence="1 2">
    <name type="scientific">Nitrosospira multiformis</name>
    <dbReference type="NCBI Taxonomy" id="1231"/>
    <lineage>
        <taxon>Bacteria</taxon>
        <taxon>Pseudomonadati</taxon>
        <taxon>Pseudomonadota</taxon>
        <taxon>Betaproteobacteria</taxon>
        <taxon>Nitrosomonadales</taxon>
        <taxon>Nitrosomonadaceae</taxon>
        <taxon>Nitrosospira</taxon>
    </lineage>
</organism>
<sequence length="341" mass="37170">MFPYSDPAGRDFINNDAASTTFRQRLQGLYDEFARQPNSGFTWLEAFDQLTGSQSPQQVSVDWAAFPITARGTDAAIDRDRFQNQDEYVEWRTETGQGGLTRVTFTTEFPEYFEAFAALGLDQLVAVIQDVLPRANPTAAELFGSGFNPASSSALARARTFRARLPENPWNNGEKGILCLTQQFNTLRALFNLLGACSVPTTRGTPENTCSLVEPACGPERSSDPVLCSTAQRSVRGNLGLSLRDPAGVRIVKLDGVWRINDREIDINDPAQNQESWVISRNGRRAVLSVAAGMTVDGNALITGAQVSRKLKVAADLLAAPTSVLPEWARTGTESSSRGPH</sequence>